<dbReference type="SUPFAM" id="SSF50182">
    <property type="entry name" value="Sm-like ribonucleoproteins"/>
    <property type="match status" value="1"/>
</dbReference>
<dbReference type="Gene3D" id="1.10.287.1260">
    <property type="match status" value="1"/>
</dbReference>
<keyword evidence="3" id="KW-1003">Cell membrane</keyword>
<dbReference type="InterPro" id="IPR010920">
    <property type="entry name" value="LSM_dom_sf"/>
</dbReference>
<name>A0ABU9IGS3_9SPHN</name>
<dbReference type="InterPro" id="IPR011066">
    <property type="entry name" value="MscS_channel_C_sf"/>
</dbReference>
<keyword evidence="11" id="KW-1185">Reference proteome</keyword>
<evidence type="ECO:0000313" key="10">
    <source>
        <dbReference type="EMBL" id="MEL1251629.1"/>
    </source>
</evidence>
<dbReference type="PROSITE" id="PS50914">
    <property type="entry name" value="BON"/>
    <property type="match status" value="1"/>
</dbReference>
<dbReference type="EMBL" id="JBBYHV010000002">
    <property type="protein sequence ID" value="MEL1251629.1"/>
    <property type="molecule type" value="Genomic_DNA"/>
</dbReference>
<organism evidence="10 11">
    <name type="scientific">Aurantiacibacter gilvus</name>
    <dbReference type="NCBI Taxonomy" id="3139141"/>
    <lineage>
        <taxon>Bacteria</taxon>
        <taxon>Pseudomonadati</taxon>
        <taxon>Pseudomonadota</taxon>
        <taxon>Alphaproteobacteria</taxon>
        <taxon>Sphingomonadales</taxon>
        <taxon>Erythrobacteraceae</taxon>
        <taxon>Aurantiacibacter</taxon>
    </lineage>
</organism>
<dbReference type="InterPro" id="IPR045275">
    <property type="entry name" value="MscS_archaea/bacteria_type"/>
</dbReference>
<dbReference type="SUPFAM" id="SSF82689">
    <property type="entry name" value="Mechanosensitive channel protein MscS (YggB), C-terminal domain"/>
    <property type="match status" value="1"/>
</dbReference>
<protein>
    <recommendedName>
        <fullName evidence="7">Small-conductance mechanosensitive channel</fullName>
    </recommendedName>
</protein>
<evidence type="ECO:0000256" key="6">
    <source>
        <dbReference type="ARBA" id="ARBA00023136"/>
    </source>
</evidence>
<evidence type="ECO:0000256" key="2">
    <source>
        <dbReference type="ARBA" id="ARBA00008017"/>
    </source>
</evidence>
<comment type="similarity">
    <text evidence="2 7">Belongs to the MscS (TC 1.A.23) family.</text>
</comment>
<evidence type="ECO:0000256" key="1">
    <source>
        <dbReference type="ARBA" id="ARBA00004651"/>
    </source>
</evidence>
<dbReference type="SUPFAM" id="SSF82861">
    <property type="entry name" value="Mechanosensitive channel protein MscS (YggB), transmembrane region"/>
    <property type="match status" value="1"/>
</dbReference>
<keyword evidence="7" id="KW-0407">Ion channel</keyword>
<dbReference type="InterPro" id="IPR023408">
    <property type="entry name" value="MscS_beta-dom_sf"/>
</dbReference>
<dbReference type="RefSeq" id="WP_341674177.1">
    <property type="nucleotide sequence ID" value="NZ_JBBYHV010000002.1"/>
</dbReference>
<dbReference type="Proteomes" id="UP001497045">
    <property type="component" value="Unassembled WGS sequence"/>
</dbReference>
<comment type="subcellular location">
    <subcellularLocation>
        <location evidence="7">Cell inner membrane</location>
        <topology evidence="7">Multi-pass membrane protein</topology>
    </subcellularLocation>
    <subcellularLocation>
        <location evidence="1">Cell membrane</location>
        <topology evidence="1">Multi-pass membrane protein</topology>
    </subcellularLocation>
</comment>
<feature type="transmembrane region" description="Helical" evidence="7">
    <location>
        <begin position="185"/>
        <end position="205"/>
    </location>
</feature>
<evidence type="ECO:0000256" key="5">
    <source>
        <dbReference type="ARBA" id="ARBA00022989"/>
    </source>
</evidence>
<reference evidence="10 11" key="1">
    <citation type="submission" date="2024-04" db="EMBL/GenBank/DDBJ databases">
        <title>Aurantiacibacter sp. DGU6 16S ribosomal RNA gene Genome sequencing and assembly.</title>
        <authorList>
            <person name="Park S."/>
        </authorList>
    </citation>
    <scope>NUCLEOTIDE SEQUENCE [LARGE SCALE GENOMIC DNA]</scope>
    <source>
        <strain evidence="10 11">DGU6</strain>
    </source>
</reference>
<evidence type="ECO:0000256" key="8">
    <source>
        <dbReference type="SAM" id="MobiDB-lite"/>
    </source>
</evidence>
<comment type="caution">
    <text evidence="10">The sequence shown here is derived from an EMBL/GenBank/DDBJ whole genome shotgun (WGS) entry which is preliminary data.</text>
</comment>
<feature type="region of interest" description="Disordered" evidence="8">
    <location>
        <begin position="381"/>
        <end position="442"/>
    </location>
</feature>
<dbReference type="InterPro" id="IPR011014">
    <property type="entry name" value="MscS_channel_TM-2"/>
</dbReference>
<sequence length="442" mass="47785">MASPLLPETNAQQEATPTPPSSGPIQLERAAGEDQRTEERLAEIFANVPSLANVTVSVREGVVTLGGTAPDEAALARAETIAAGVEGVVTVENGITRDVSVDFEEGIGGLGDRLAGFVRMLPLLGVALLAGLLVVAFGYILSSLTFVWRRFAPNSFLVELIRSAIRFIFVVFGLLVALDMVGAGALMGAVLGGAGVIGIALGFAMRDTVENYVASLMLSLRQPFRANDYVVIDMHEGRVIRLTSRATILMTLDGNHLRIPNSAVFKATILNYTRNPQRRFDFALGVDADDDAEAAMKLGRETLQGLGFLLDDPPPEVRIEEVGDSNVVLRLFGWIDQREADWHKARSRAIVACKQALEEAGFALPEPIYRLRFDQRTATLPFENIGEGRPRTPAPPPARPAPAEASEDVAPDDEVARMVEEERAAPEKGQENDLLDPDRPVE</sequence>
<dbReference type="InterPro" id="IPR049278">
    <property type="entry name" value="MS_channel_C"/>
</dbReference>
<dbReference type="Gene3D" id="3.30.70.100">
    <property type="match status" value="1"/>
</dbReference>
<feature type="transmembrane region" description="Helical" evidence="7">
    <location>
        <begin position="123"/>
        <end position="148"/>
    </location>
</feature>
<accession>A0ABU9IGS3</accession>
<evidence type="ECO:0000313" key="11">
    <source>
        <dbReference type="Proteomes" id="UP001497045"/>
    </source>
</evidence>
<comment type="subunit">
    <text evidence="7">Homoheptamer.</text>
</comment>
<dbReference type="Gene3D" id="2.30.30.60">
    <property type="match status" value="1"/>
</dbReference>
<evidence type="ECO:0000256" key="4">
    <source>
        <dbReference type="ARBA" id="ARBA00022692"/>
    </source>
</evidence>
<dbReference type="InterPro" id="IPR007055">
    <property type="entry name" value="BON_dom"/>
</dbReference>
<dbReference type="Pfam" id="PF00924">
    <property type="entry name" value="MS_channel_2nd"/>
    <property type="match status" value="1"/>
</dbReference>
<keyword evidence="4 7" id="KW-0812">Transmembrane</keyword>
<feature type="transmembrane region" description="Helical" evidence="7">
    <location>
        <begin position="160"/>
        <end position="178"/>
    </location>
</feature>
<keyword evidence="6 7" id="KW-0472">Membrane</keyword>
<dbReference type="Gene3D" id="3.30.1340.30">
    <property type="match status" value="1"/>
</dbReference>
<gene>
    <name evidence="10" type="ORF">AAEO60_13210</name>
</gene>
<comment type="caution">
    <text evidence="7">Lacks conserved residue(s) required for the propagation of feature annotation.</text>
</comment>
<comment type="function">
    <text evidence="7">Mechanosensitive channel that participates in the regulation of osmotic pressure changes within the cell, opening in response to stretch forces in the membrane lipid bilayer, without the need for other proteins. Contributes to normal resistance to hypoosmotic shock. Forms an ion channel of 1.0 nanosiemens conductance with a slight preference for anions.</text>
</comment>
<dbReference type="Pfam" id="PF04972">
    <property type="entry name" value="BON"/>
    <property type="match status" value="1"/>
</dbReference>
<dbReference type="InterPro" id="IPR006685">
    <property type="entry name" value="MscS_channel_2nd"/>
</dbReference>
<keyword evidence="7" id="KW-0997">Cell inner membrane</keyword>
<dbReference type="PANTHER" id="PTHR30221:SF1">
    <property type="entry name" value="SMALL-CONDUCTANCE MECHANOSENSITIVE CHANNEL"/>
    <property type="match status" value="1"/>
</dbReference>
<keyword evidence="7" id="KW-0813">Transport</keyword>
<keyword evidence="5 7" id="KW-1133">Transmembrane helix</keyword>
<dbReference type="PANTHER" id="PTHR30221">
    <property type="entry name" value="SMALL-CONDUCTANCE MECHANOSENSITIVE CHANNEL"/>
    <property type="match status" value="1"/>
</dbReference>
<feature type="region of interest" description="Disordered" evidence="8">
    <location>
        <begin position="1"/>
        <end position="33"/>
    </location>
</feature>
<evidence type="ECO:0000259" key="9">
    <source>
        <dbReference type="PROSITE" id="PS50914"/>
    </source>
</evidence>
<feature type="domain" description="BON" evidence="9">
    <location>
        <begin position="33"/>
        <end position="99"/>
    </location>
</feature>
<dbReference type="Pfam" id="PF21082">
    <property type="entry name" value="MS_channel_3rd"/>
    <property type="match status" value="1"/>
</dbReference>
<evidence type="ECO:0000256" key="3">
    <source>
        <dbReference type="ARBA" id="ARBA00022475"/>
    </source>
</evidence>
<proteinExistence type="inferred from homology"/>
<evidence type="ECO:0000256" key="7">
    <source>
        <dbReference type="RuleBase" id="RU369025"/>
    </source>
</evidence>
<keyword evidence="7" id="KW-0406">Ion transport</keyword>
<feature type="compositionally biased region" description="Basic and acidic residues" evidence="8">
    <location>
        <begin position="414"/>
        <end position="442"/>
    </location>
</feature>